<reference evidence="2" key="1">
    <citation type="submission" date="2010-08" db="EMBL/GenBank/DDBJ databases">
        <authorList>
            <consortium name="Caenorhabditis japonica Sequencing Consortium"/>
            <person name="Wilson R.K."/>
        </authorList>
    </citation>
    <scope>NUCLEOTIDE SEQUENCE [LARGE SCALE GENOMIC DNA]</scope>
    <source>
        <strain evidence="2">DF5081</strain>
    </source>
</reference>
<dbReference type="Proteomes" id="UP000005237">
    <property type="component" value="Unassembled WGS sequence"/>
</dbReference>
<sequence>MFTVDHMNVFKTVPSIRRRRMLHYIDSSESEDENLVDELPVVIRRVPPNRYNMSRAISTNNLKHTFTSTSSEALARRASCFELNKEDEFKLMAADKLLKAMDNMRKASENGKWTSTESLPGLVKNRRKGPLNVLQNLMGGGGKRTRGFMVGPPTLISSTVSLHEITVS</sequence>
<dbReference type="AlphaFoldDB" id="A0A8R1ELQ7"/>
<accession>A0A8R1ELQ7</accession>
<name>A0A8R1ELQ7_CAEJA</name>
<protein>
    <submittedName>
        <fullName evidence="1">Uncharacterized protein</fullName>
    </submittedName>
</protein>
<evidence type="ECO:0000313" key="2">
    <source>
        <dbReference type="Proteomes" id="UP000005237"/>
    </source>
</evidence>
<dbReference type="EnsemblMetazoa" id="CJA37708.1">
    <property type="protein sequence ID" value="CJA37708.1"/>
    <property type="gene ID" value="WBGene00213555"/>
</dbReference>
<organism evidence="1 2">
    <name type="scientific">Caenorhabditis japonica</name>
    <dbReference type="NCBI Taxonomy" id="281687"/>
    <lineage>
        <taxon>Eukaryota</taxon>
        <taxon>Metazoa</taxon>
        <taxon>Ecdysozoa</taxon>
        <taxon>Nematoda</taxon>
        <taxon>Chromadorea</taxon>
        <taxon>Rhabditida</taxon>
        <taxon>Rhabditina</taxon>
        <taxon>Rhabditomorpha</taxon>
        <taxon>Rhabditoidea</taxon>
        <taxon>Rhabditidae</taxon>
        <taxon>Peloderinae</taxon>
        <taxon>Caenorhabditis</taxon>
    </lineage>
</organism>
<reference evidence="1" key="2">
    <citation type="submission" date="2022-06" db="UniProtKB">
        <authorList>
            <consortium name="EnsemblMetazoa"/>
        </authorList>
    </citation>
    <scope>IDENTIFICATION</scope>
    <source>
        <strain evidence="1">DF5081</strain>
    </source>
</reference>
<evidence type="ECO:0000313" key="1">
    <source>
        <dbReference type="EnsemblMetazoa" id="CJA37708.1"/>
    </source>
</evidence>
<keyword evidence="2" id="KW-1185">Reference proteome</keyword>
<proteinExistence type="predicted"/>